<dbReference type="RefSeq" id="WP_260692224.1">
    <property type="nucleotide sequence ID" value="NZ_CP076364.1"/>
</dbReference>
<dbReference type="Gene3D" id="3.40.50.1820">
    <property type="entry name" value="alpha/beta hydrolase"/>
    <property type="match status" value="1"/>
</dbReference>
<dbReference type="SUPFAM" id="SSF53474">
    <property type="entry name" value="alpha/beta-Hydrolases"/>
    <property type="match status" value="1"/>
</dbReference>
<dbReference type="EMBL" id="CP076364">
    <property type="protein sequence ID" value="QWK92930.1"/>
    <property type="molecule type" value="Genomic_DNA"/>
</dbReference>
<evidence type="ECO:0008006" key="3">
    <source>
        <dbReference type="Google" id="ProtNLM"/>
    </source>
</evidence>
<keyword evidence="1" id="KW-0614">Plasmid</keyword>
<sequence length="104" mass="11479">MNGVVLLGPIVRDLEASLAQKLSLLVGFAGPWRVEFWTMYWDSLFPTHKPADQAQVMAAITQNLREPGRMDALRAMLALSKAETEAILDKTRVPSLVVMGTNDP</sequence>
<dbReference type="AlphaFoldDB" id="A0A975S462"/>
<dbReference type="InterPro" id="IPR029058">
    <property type="entry name" value="AB_hydrolase_fold"/>
</dbReference>
<protein>
    <recommendedName>
        <fullName evidence="3">Alpha/beta hydrolase</fullName>
    </recommendedName>
</protein>
<organism evidence="1 2">
    <name type="scientific">Gemmobacter fulvus</name>
    <dbReference type="NCBI Taxonomy" id="2840474"/>
    <lineage>
        <taxon>Bacteria</taxon>
        <taxon>Pseudomonadati</taxon>
        <taxon>Pseudomonadota</taxon>
        <taxon>Alphaproteobacteria</taxon>
        <taxon>Rhodobacterales</taxon>
        <taxon>Paracoccaceae</taxon>
        <taxon>Gemmobacter</taxon>
    </lineage>
</organism>
<accession>A0A975S462</accession>
<keyword evidence="2" id="KW-1185">Reference proteome</keyword>
<gene>
    <name evidence="1" type="ORF">KM031_20300</name>
</gene>
<dbReference type="KEGG" id="gfu:KM031_20300"/>
<evidence type="ECO:0000313" key="1">
    <source>
        <dbReference type="EMBL" id="QWK92930.1"/>
    </source>
</evidence>
<dbReference type="Proteomes" id="UP000679352">
    <property type="component" value="Plasmid p3"/>
</dbReference>
<geneLocation type="plasmid" evidence="1 2">
    <name>p3</name>
</geneLocation>
<name>A0A975S462_9RHOB</name>
<evidence type="ECO:0000313" key="2">
    <source>
        <dbReference type="Proteomes" id="UP000679352"/>
    </source>
</evidence>
<proteinExistence type="predicted"/>
<reference evidence="1" key="1">
    <citation type="submission" date="2021-06" db="EMBL/GenBank/DDBJ databases">
        <authorList>
            <person name="Lee C.-S."/>
            <person name="Jin L."/>
        </authorList>
    </citation>
    <scope>NUCLEOTIDE SEQUENCE</scope>
    <source>
        <strain evidence="1">Con5</strain>
        <plasmid evidence="1">p3</plasmid>
    </source>
</reference>